<proteinExistence type="predicted"/>
<name>A0A0K8W591_BACLA</name>
<dbReference type="AlphaFoldDB" id="A0A0K8W591"/>
<organism evidence="2">
    <name type="scientific">Bactrocera latifrons</name>
    <name type="common">Malaysian fruit fly</name>
    <name type="synonym">Chaetodacus latifrons</name>
    <dbReference type="NCBI Taxonomy" id="174628"/>
    <lineage>
        <taxon>Eukaryota</taxon>
        <taxon>Metazoa</taxon>
        <taxon>Ecdysozoa</taxon>
        <taxon>Arthropoda</taxon>
        <taxon>Hexapoda</taxon>
        <taxon>Insecta</taxon>
        <taxon>Pterygota</taxon>
        <taxon>Neoptera</taxon>
        <taxon>Endopterygota</taxon>
        <taxon>Diptera</taxon>
        <taxon>Brachycera</taxon>
        <taxon>Muscomorpha</taxon>
        <taxon>Tephritoidea</taxon>
        <taxon>Tephritidae</taxon>
        <taxon>Bactrocera</taxon>
        <taxon>Bactrocera</taxon>
    </lineage>
</organism>
<protein>
    <submittedName>
        <fullName evidence="2">Uncharacterized protein</fullName>
    </submittedName>
</protein>
<evidence type="ECO:0000313" key="2">
    <source>
        <dbReference type="EMBL" id="JAI46368.1"/>
    </source>
</evidence>
<sequence>AREFPLLKPLELEPMDQPLTEQDSLDQELEPLQEPPTLVPTTFQDQDLSEPAEPLEPSDSLQEQLDSQDQELEPLEPLEQAEHTATLPTDKDYPDPEPTNPDDDY</sequence>
<gene>
    <name evidence="2" type="ORF">c0_g1_i1</name>
</gene>
<feature type="region of interest" description="Disordered" evidence="1">
    <location>
        <begin position="1"/>
        <end position="105"/>
    </location>
</feature>
<evidence type="ECO:0000256" key="1">
    <source>
        <dbReference type="SAM" id="MobiDB-lite"/>
    </source>
</evidence>
<accession>A0A0K8W591</accession>
<dbReference type="EMBL" id="GDHF01005946">
    <property type="protein sequence ID" value="JAI46368.1"/>
    <property type="molecule type" value="Transcribed_RNA"/>
</dbReference>
<feature type="non-terminal residue" evidence="2">
    <location>
        <position position="1"/>
    </location>
</feature>
<reference evidence="2" key="1">
    <citation type="submission" date="2015-06" db="EMBL/GenBank/DDBJ databases">
        <authorList>
            <person name="Hoefler B.C."/>
            <person name="Straight P.D."/>
        </authorList>
    </citation>
    <scope>NUCLEOTIDE SEQUENCE</scope>
</reference>
<feature type="compositionally biased region" description="Acidic residues" evidence="1">
    <location>
        <begin position="66"/>
        <end position="76"/>
    </location>
</feature>